<reference evidence="6" key="2">
    <citation type="submission" date="2015-08" db="EMBL/GenBank/DDBJ databases">
        <title>Complete DNA Sequence of Pseudomonas syringae pv. actinidiae, the Causal Agent of Kiwifruit Canker Disease.</title>
        <authorList>
            <person name="Rikkerink E.H.A."/>
            <person name="Fineran P.C."/>
        </authorList>
    </citation>
    <scope>NUCLEOTIDE SEQUENCE</scope>
    <source>
        <strain evidence="6">SkMP5</strain>
    </source>
</reference>
<reference evidence="5" key="1">
    <citation type="submission" date="2015-03" db="EMBL/GenBank/DDBJ databases">
        <title>Draft genome sequence of Mizugakiibacter sediminis skMP5.</title>
        <authorList>
            <person name="Watanabe T."/>
            <person name="Kojima H."/>
            <person name="Fukui M."/>
        </authorList>
    </citation>
    <scope>NUCLEOTIDE SEQUENCE</scope>
    <source>
        <strain evidence="5">SkMP5</strain>
    </source>
</reference>
<feature type="region of interest" description="Disordered" evidence="2">
    <location>
        <begin position="185"/>
        <end position="205"/>
    </location>
</feature>
<feature type="domain" description="Teneurin-like YD-shell" evidence="4">
    <location>
        <begin position="25"/>
        <end position="124"/>
    </location>
</feature>
<evidence type="ECO:0000313" key="6">
    <source>
        <dbReference type="EMBL" id="GAP67179.1"/>
    </source>
</evidence>
<dbReference type="Pfam" id="PF25023">
    <property type="entry name" value="TEN_YD-shell"/>
    <property type="match status" value="1"/>
</dbReference>
<feature type="signal peptide" evidence="3">
    <location>
        <begin position="1"/>
        <end position="20"/>
    </location>
</feature>
<keyword evidence="7" id="KW-1185">Reference proteome</keyword>
<dbReference type="EMBL" id="DF952378">
    <property type="protein sequence ID" value="GAN44862.1"/>
    <property type="molecule type" value="Genomic_DNA"/>
</dbReference>
<evidence type="ECO:0000256" key="2">
    <source>
        <dbReference type="SAM" id="MobiDB-lite"/>
    </source>
</evidence>
<keyword evidence="3" id="KW-0732">Signal</keyword>
<accession>A0A0K8QQL1</accession>
<evidence type="ECO:0000313" key="5">
    <source>
        <dbReference type="EMBL" id="GAN44862.1"/>
    </source>
</evidence>
<dbReference type="Proteomes" id="UP000253740">
    <property type="component" value="Unassembled WGS sequence"/>
</dbReference>
<dbReference type="InterPro" id="IPR050708">
    <property type="entry name" value="T6SS_VgrG/RHS"/>
</dbReference>
<evidence type="ECO:0000259" key="4">
    <source>
        <dbReference type="Pfam" id="PF25023"/>
    </source>
</evidence>
<dbReference type="RefSeq" id="WP_237071812.1">
    <property type="nucleotide sequence ID" value="NZ_DF970243.1"/>
</dbReference>
<dbReference type="HOGENOM" id="CLU_836296_0_0_6"/>
<dbReference type="AlphaFoldDB" id="A0A0K8QQL1"/>
<proteinExistence type="predicted"/>
<organism evidence="6">
    <name type="scientific">Mizugakiibacter sediminis</name>
    <dbReference type="NCBI Taxonomy" id="1475481"/>
    <lineage>
        <taxon>Bacteria</taxon>
        <taxon>Pseudomonadati</taxon>
        <taxon>Pseudomonadota</taxon>
        <taxon>Gammaproteobacteria</taxon>
        <taxon>Lysobacterales</taxon>
        <taxon>Rhodanobacteraceae</taxon>
        <taxon>Mizugakiibacter</taxon>
    </lineage>
</organism>
<dbReference type="STRING" id="1475481.GCA_000953855_02544"/>
<evidence type="ECO:0000313" key="7">
    <source>
        <dbReference type="Proteomes" id="UP000253740"/>
    </source>
</evidence>
<protein>
    <recommendedName>
        <fullName evidence="4">Teneurin-like YD-shell domain-containing protein</fullName>
    </recommendedName>
</protein>
<keyword evidence="1" id="KW-0677">Repeat</keyword>
<dbReference type="Gene3D" id="2.180.10.10">
    <property type="entry name" value="RHS repeat-associated core"/>
    <property type="match status" value="1"/>
</dbReference>
<name>A0A0K8QQL1_9GAMM</name>
<dbReference type="InterPro" id="IPR022385">
    <property type="entry name" value="Rhs_assc_core"/>
</dbReference>
<dbReference type="EMBL" id="DF970243">
    <property type="protein sequence ID" value="GAP67179.1"/>
    <property type="molecule type" value="Genomic_DNA"/>
</dbReference>
<dbReference type="PANTHER" id="PTHR32305">
    <property type="match status" value="1"/>
</dbReference>
<evidence type="ECO:0000256" key="3">
    <source>
        <dbReference type="SAM" id="SignalP"/>
    </source>
</evidence>
<gene>
    <name evidence="5" type="ORF">MBSD_1398</name>
    <name evidence="6" type="ORF">MBSD_n2495</name>
</gene>
<feature type="chain" id="PRO_5007415166" description="Teneurin-like YD-shell domain-containing protein" evidence="3">
    <location>
        <begin position="21"/>
        <end position="332"/>
    </location>
</feature>
<dbReference type="InterPro" id="IPR056823">
    <property type="entry name" value="TEN-like_YD-shell"/>
</dbReference>
<dbReference type="NCBIfam" id="TIGR03696">
    <property type="entry name" value="Rhs_assc_core"/>
    <property type="match status" value="1"/>
</dbReference>
<evidence type="ECO:0000256" key="1">
    <source>
        <dbReference type="ARBA" id="ARBA00022737"/>
    </source>
</evidence>
<sequence>MDRIGRTLVCLALLLFGSHAAGIRAETVVYYHTDALGSPVAVTDASRNVIERTQYAPYGDTLNRPLHDGPGYTGHETDAATGLVYAQQRYYDPVLGRFLSADPVAASGSSGANFNRFRYANDNPYRYYDPDGRCTGSHIEDSNGNCASTGTTTTMVTAASVTAVRAFNSGRTTYIQYADGAVERRTGSRPWRDNNPGDLRRGSKNAASTRLALGWDYSPTGPNDRVTEKQPFAIFSSIGVGDRALENTLLSVYGNDTIGQAIQRFAPSSDSNDPRSYASFIMKHTGVSASATINSLTPSQLRGAIEAIKAKEGFNNGGAAEIYNFGLGAFSQ</sequence>
<dbReference type="PANTHER" id="PTHR32305:SF15">
    <property type="entry name" value="PROTEIN RHSA-RELATED"/>
    <property type="match status" value="1"/>
</dbReference>